<accession>A0A087URY9</accession>
<feature type="region of interest" description="Disordered" evidence="1">
    <location>
        <begin position="73"/>
        <end position="183"/>
    </location>
</feature>
<feature type="compositionally biased region" description="Basic residues" evidence="1">
    <location>
        <begin position="126"/>
        <end position="137"/>
    </location>
</feature>
<dbReference type="OMA" id="PMREREE"/>
<proteinExistence type="predicted"/>
<feature type="compositionally biased region" description="Low complexity" evidence="1">
    <location>
        <begin position="42"/>
        <end position="52"/>
    </location>
</feature>
<name>A0A087URY9_STEMI</name>
<feature type="region of interest" description="Disordered" evidence="1">
    <location>
        <begin position="1"/>
        <end position="59"/>
    </location>
</feature>
<evidence type="ECO:0000313" key="2">
    <source>
        <dbReference type="EMBL" id="KFM80128.1"/>
    </source>
</evidence>
<feature type="non-terminal residue" evidence="2">
    <location>
        <position position="198"/>
    </location>
</feature>
<keyword evidence="3" id="KW-1185">Reference proteome</keyword>
<dbReference type="AlphaFoldDB" id="A0A087URY9"/>
<dbReference type="EMBL" id="KK121290">
    <property type="protein sequence ID" value="KFM80128.1"/>
    <property type="molecule type" value="Genomic_DNA"/>
</dbReference>
<sequence length="198" mass="23654">MPTQPYNTEVNSEEEEPGEQRLAPRTYDPFTDNEYQQDDNSDSNTNSNQRSNFLTWNPGDKFMVLQINDYIGARAQEPNDSEESEKTEDVKVRTRNRGPPIEDAFDFEDYRRLPSQSRRRIESSKKARISSNKRPKRPMREREERNDSEEDTESDVYGTDPVVHYMRDKKRKSRRTFDFGPVQEDDSDDFIMRKWWTY</sequence>
<gene>
    <name evidence="2" type="ORF">X975_05107</name>
</gene>
<evidence type="ECO:0000313" key="3">
    <source>
        <dbReference type="Proteomes" id="UP000054359"/>
    </source>
</evidence>
<feature type="compositionally biased region" description="Polar residues" evidence="1">
    <location>
        <begin position="1"/>
        <end position="10"/>
    </location>
</feature>
<dbReference type="Proteomes" id="UP000054359">
    <property type="component" value="Unassembled WGS sequence"/>
</dbReference>
<organism evidence="2 3">
    <name type="scientific">Stegodyphus mimosarum</name>
    <name type="common">African social velvet spider</name>
    <dbReference type="NCBI Taxonomy" id="407821"/>
    <lineage>
        <taxon>Eukaryota</taxon>
        <taxon>Metazoa</taxon>
        <taxon>Ecdysozoa</taxon>
        <taxon>Arthropoda</taxon>
        <taxon>Chelicerata</taxon>
        <taxon>Arachnida</taxon>
        <taxon>Araneae</taxon>
        <taxon>Araneomorphae</taxon>
        <taxon>Entelegynae</taxon>
        <taxon>Eresoidea</taxon>
        <taxon>Eresidae</taxon>
        <taxon>Stegodyphus</taxon>
    </lineage>
</organism>
<dbReference type="OrthoDB" id="6432333at2759"/>
<protein>
    <submittedName>
        <fullName evidence="2">Uncharacterized protein</fullName>
    </submittedName>
</protein>
<reference evidence="2 3" key="1">
    <citation type="submission" date="2013-11" db="EMBL/GenBank/DDBJ databases">
        <title>Genome sequencing of Stegodyphus mimosarum.</title>
        <authorList>
            <person name="Bechsgaard J."/>
        </authorList>
    </citation>
    <scope>NUCLEOTIDE SEQUENCE [LARGE SCALE GENOMIC DNA]</scope>
</reference>
<evidence type="ECO:0000256" key="1">
    <source>
        <dbReference type="SAM" id="MobiDB-lite"/>
    </source>
</evidence>